<dbReference type="EMBL" id="CAMAPE010000068">
    <property type="protein sequence ID" value="CAH9115570.1"/>
    <property type="molecule type" value="Genomic_DNA"/>
</dbReference>
<name>A0A9P0ZVB2_CUSEU</name>
<feature type="transmembrane region" description="Helical" evidence="1">
    <location>
        <begin position="331"/>
        <end position="356"/>
    </location>
</feature>
<dbReference type="Proteomes" id="UP001152484">
    <property type="component" value="Unassembled WGS sequence"/>
</dbReference>
<feature type="transmembrane region" description="Helical" evidence="1">
    <location>
        <begin position="212"/>
        <end position="230"/>
    </location>
</feature>
<reference evidence="2" key="1">
    <citation type="submission" date="2022-07" db="EMBL/GenBank/DDBJ databases">
        <authorList>
            <person name="Macas J."/>
            <person name="Novak P."/>
            <person name="Neumann P."/>
        </authorList>
    </citation>
    <scope>NUCLEOTIDE SEQUENCE</scope>
</reference>
<keyword evidence="3" id="KW-1185">Reference proteome</keyword>
<protein>
    <recommendedName>
        <fullName evidence="4">Transmembrane protein</fullName>
    </recommendedName>
</protein>
<feature type="transmembrane region" description="Helical" evidence="1">
    <location>
        <begin position="407"/>
        <end position="431"/>
    </location>
</feature>
<dbReference type="PANTHER" id="PTHR36353">
    <property type="entry name" value="TRANSMEMBRANE PROTEIN"/>
    <property type="match status" value="1"/>
</dbReference>
<proteinExistence type="predicted"/>
<gene>
    <name evidence="2" type="ORF">CEURO_LOCUS20849</name>
</gene>
<evidence type="ECO:0000256" key="1">
    <source>
        <dbReference type="SAM" id="Phobius"/>
    </source>
</evidence>
<dbReference type="InterPro" id="IPR056715">
    <property type="entry name" value="DUF7813"/>
</dbReference>
<dbReference type="AlphaFoldDB" id="A0A9P0ZVB2"/>
<keyword evidence="1" id="KW-1133">Transmembrane helix</keyword>
<sequence length="456" mass="51756">MNDGRRRRLQRPLSSPINHHTAAQLLRHAASIFFSHFFLFLFMSSLIFIFRSNVHNGAHFLTSFIDRDPSLKSLLSRVDLSASSAHHLRLHPHRRPFLHLTRVGTLNDDFLSGDLDRSLFHPSSKQTPNATSVILSNFDPRFGFSYPIVDNGIAIPQSVRSGFVTFKPSSESLGIDDNSTMLIDAPNDDTLFVDLQFLVKGLELGRHDVTKLLFLLGLFIAAYSYAVFAFLVTYTWVHGIVFVQVVDNLLGNYYKSLFRTSWDGANLGLRRLSGFVLMRWAVRDALSQLLGIWSFGEIEDQYEFLKISIRMKLMPFSDVAPWVKGHEKETLCFILSWFLVELLVGFIFAVDSWIAVVDSRKSGREVVKEGCHLLGTLLGPAIEIKGWEAMICGSLTKWILGEIFGEVYAMAFQSVMEVYFMIAWLVFYLAARSMDASLLGRTFGRRELEGFLEGIR</sequence>
<evidence type="ECO:0000313" key="3">
    <source>
        <dbReference type="Proteomes" id="UP001152484"/>
    </source>
</evidence>
<feature type="transmembrane region" description="Helical" evidence="1">
    <location>
        <begin position="29"/>
        <end position="50"/>
    </location>
</feature>
<evidence type="ECO:0000313" key="2">
    <source>
        <dbReference type="EMBL" id="CAH9115570.1"/>
    </source>
</evidence>
<dbReference type="Pfam" id="PF25105">
    <property type="entry name" value="DUF7813"/>
    <property type="match status" value="1"/>
</dbReference>
<comment type="caution">
    <text evidence="2">The sequence shown here is derived from an EMBL/GenBank/DDBJ whole genome shotgun (WGS) entry which is preliminary data.</text>
</comment>
<keyword evidence="1" id="KW-0812">Transmembrane</keyword>
<accession>A0A9P0ZVB2</accession>
<dbReference type="OrthoDB" id="1295726at2759"/>
<organism evidence="2 3">
    <name type="scientific">Cuscuta europaea</name>
    <name type="common">European dodder</name>
    <dbReference type="NCBI Taxonomy" id="41803"/>
    <lineage>
        <taxon>Eukaryota</taxon>
        <taxon>Viridiplantae</taxon>
        <taxon>Streptophyta</taxon>
        <taxon>Embryophyta</taxon>
        <taxon>Tracheophyta</taxon>
        <taxon>Spermatophyta</taxon>
        <taxon>Magnoliopsida</taxon>
        <taxon>eudicotyledons</taxon>
        <taxon>Gunneridae</taxon>
        <taxon>Pentapetalae</taxon>
        <taxon>asterids</taxon>
        <taxon>lamiids</taxon>
        <taxon>Solanales</taxon>
        <taxon>Convolvulaceae</taxon>
        <taxon>Cuscuteae</taxon>
        <taxon>Cuscuta</taxon>
        <taxon>Cuscuta subgen. Cuscuta</taxon>
    </lineage>
</organism>
<evidence type="ECO:0008006" key="4">
    <source>
        <dbReference type="Google" id="ProtNLM"/>
    </source>
</evidence>
<dbReference type="PANTHER" id="PTHR36353:SF1">
    <property type="entry name" value="TRANSMEMBRANE PROTEIN"/>
    <property type="match status" value="1"/>
</dbReference>
<keyword evidence="1" id="KW-0472">Membrane</keyword>